<evidence type="ECO:0000256" key="1">
    <source>
        <dbReference type="ARBA" id="ARBA00006484"/>
    </source>
</evidence>
<dbReference type="Proteomes" id="UP000542742">
    <property type="component" value="Unassembled WGS sequence"/>
</dbReference>
<organism evidence="3 4">
    <name type="scientific">Paractinoplanes abujensis</name>
    <dbReference type="NCBI Taxonomy" id="882441"/>
    <lineage>
        <taxon>Bacteria</taxon>
        <taxon>Bacillati</taxon>
        <taxon>Actinomycetota</taxon>
        <taxon>Actinomycetes</taxon>
        <taxon>Micromonosporales</taxon>
        <taxon>Micromonosporaceae</taxon>
        <taxon>Paractinoplanes</taxon>
    </lineage>
</organism>
<keyword evidence="2" id="KW-0560">Oxidoreductase</keyword>
<dbReference type="Gene3D" id="3.40.50.720">
    <property type="entry name" value="NAD(P)-binding Rossmann-like Domain"/>
    <property type="match status" value="1"/>
</dbReference>
<dbReference type="PRINTS" id="PR00081">
    <property type="entry name" value="GDHRDH"/>
</dbReference>
<dbReference type="PANTHER" id="PTHR24320:SF148">
    <property type="entry name" value="NAD(P)-BINDING ROSSMANN-FOLD SUPERFAMILY PROTEIN"/>
    <property type="match status" value="1"/>
</dbReference>
<dbReference type="InterPro" id="IPR002347">
    <property type="entry name" value="SDR_fam"/>
</dbReference>
<dbReference type="EMBL" id="JACHMF010000001">
    <property type="protein sequence ID" value="MBB4692664.1"/>
    <property type="molecule type" value="Genomic_DNA"/>
</dbReference>
<dbReference type="PANTHER" id="PTHR24320">
    <property type="entry name" value="RETINOL DEHYDROGENASE"/>
    <property type="match status" value="1"/>
</dbReference>
<evidence type="ECO:0000256" key="2">
    <source>
        <dbReference type="ARBA" id="ARBA00023002"/>
    </source>
</evidence>
<gene>
    <name evidence="3" type="ORF">BKA14_002812</name>
</gene>
<comment type="caution">
    <text evidence="3">The sequence shown here is derived from an EMBL/GenBank/DDBJ whole genome shotgun (WGS) entry which is preliminary data.</text>
</comment>
<dbReference type="InterPro" id="IPR036291">
    <property type="entry name" value="NAD(P)-bd_dom_sf"/>
</dbReference>
<name>A0A7W7G1H7_9ACTN</name>
<dbReference type="GO" id="GO:0016491">
    <property type="term" value="F:oxidoreductase activity"/>
    <property type="evidence" value="ECO:0007669"/>
    <property type="project" value="UniProtKB-KW"/>
</dbReference>
<dbReference type="SUPFAM" id="SSF51735">
    <property type="entry name" value="NAD(P)-binding Rossmann-fold domains"/>
    <property type="match status" value="1"/>
</dbReference>
<keyword evidence="4" id="KW-1185">Reference proteome</keyword>
<dbReference type="AlphaFoldDB" id="A0A7W7G1H7"/>
<dbReference type="RefSeq" id="WP_203722604.1">
    <property type="nucleotide sequence ID" value="NZ_BOMC01000064.1"/>
</dbReference>
<evidence type="ECO:0000313" key="4">
    <source>
        <dbReference type="Proteomes" id="UP000542742"/>
    </source>
</evidence>
<accession>A0A7W7G1H7</accession>
<sequence>MNEHTLVMTGGTSGLGRAAAAELLRRDPTMHLVLLARGTALTNNRGTALTKDRVTVIKADLASLGSVREASRDIGRRLASGELPPLSGLAGNAGVSLADALHTTADGYESTFAVNVIANHLLISELAPLLRAPARIVVTVSDSHFGDFRHTLGALPGPRWADPAVLARPGAFPRPETPVAGRTAYTTSKLAAIHLVHEWARRLPAGIDIVAYNPGVVPGTGLAREAGPFARALMGVLSRPLLLTPLADSVAAAGRKLADAIDGSTAASSGDYVDRTRAARSSAESYERNREHALWTFLDGVAARVGR</sequence>
<evidence type="ECO:0000313" key="3">
    <source>
        <dbReference type="EMBL" id="MBB4692664.1"/>
    </source>
</evidence>
<protein>
    <submittedName>
        <fullName evidence="3">NAD(P)-dependent dehydrogenase (Short-subunit alcohol dehydrogenase family)</fullName>
    </submittedName>
</protein>
<proteinExistence type="inferred from homology"/>
<comment type="similarity">
    <text evidence="1">Belongs to the short-chain dehydrogenases/reductases (SDR) family.</text>
</comment>
<reference evidence="3 4" key="1">
    <citation type="submission" date="2020-08" db="EMBL/GenBank/DDBJ databases">
        <title>Sequencing the genomes of 1000 actinobacteria strains.</title>
        <authorList>
            <person name="Klenk H.-P."/>
        </authorList>
    </citation>
    <scope>NUCLEOTIDE SEQUENCE [LARGE SCALE GENOMIC DNA]</scope>
    <source>
        <strain evidence="3 4">DSM 45518</strain>
    </source>
</reference>
<dbReference type="Pfam" id="PF00106">
    <property type="entry name" value="adh_short"/>
    <property type="match status" value="1"/>
</dbReference>